<protein>
    <submittedName>
        <fullName evidence="3">Uncharacterized protein</fullName>
    </submittedName>
</protein>
<sequence>MPPTVTPTPLQRKITGGARIRRRPIASAPRPLAVGTGAIARDHNDSIAGGATATTANRPGVAPPTLFRLKTLRHPTRAEQRLATLQVRRRSPADGRPGTADQNEVILRIDPPQPAGTVQSADRNAPVNAPVNASPKPPARPKDLFPDHTGDLIASLSQWSLRLDRREAELDRRERELNQRLRLLRQHQFAD</sequence>
<keyword evidence="4" id="KW-1185">Reference proteome</keyword>
<dbReference type="Proteomes" id="UP000318081">
    <property type="component" value="Chromosome"/>
</dbReference>
<evidence type="ECO:0000256" key="2">
    <source>
        <dbReference type="SAM" id="MobiDB-lite"/>
    </source>
</evidence>
<proteinExistence type="predicted"/>
<evidence type="ECO:0000313" key="4">
    <source>
        <dbReference type="Proteomes" id="UP000318081"/>
    </source>
</evidence>
<dbReference type="EMBL" id="CP036432">
    <property type="protein sequence ID" value="QDV82798.1"/>
    <property type="molecule type" value="Genomic_DNA"/>
</dbReference>
<feature type="compositionally biased region" description="Basic and acidic residues" evidence="2">
    <location>
        <begin position="140"/>
        <end position="149"/>
    </location>
</feature>
<keyword evidence="1" id="KW-0175">Coiled coil</keyword>
<name>A0ABX5XLD5_9BACT</name>
<feature type="region of interest" description="Disordered" evidence="2">
    <location>
        <begin position="1"/>
        <end position="149"/>
    </location>
</feature>
<reference evidence="3 4" key="1">
    <citation type="submission" date="2019-02" db="EMBL/GenBank/DDBJ databases">
        <title>Deep-cultivation of Planctomycetes and their phenomic and genomic characterization uncovers novel biology.</title>
        <authorList>
            <person name="Wiegand S."/>
            <person name="Jogler M."/>
            <person name="Boedeker C."/>
            <person name="Pinto D."/>
            <person name="Vollmers J."/>
            <person name="Rivas-Marin E."/>
            <person name="Kohn T."/>
            <person name="Peeters S.H."/>
            <person name="Heuer A."/>
            <person name="Rast P."/>
            <person name="Oberbeckmann S."/>
            <person name="Bunk B."/>
            <person name="Jeske O."/>
            <person name="Meyerdierks A."/>
            <person name="Storesund J.E."/>
            <person name="Kallscheuer N."/>
            <person name="Luecker S."/>
            <person name="Lage O.M."/>
            <person name="Pohl T."/>
            <person name="Merkel B.J."/>
            <person name="Hornburger P."/>
            <person name="Mueller R.-W."/>
            <person name="Bruemmer F."/>
            <person name="Labrenz M."/>
            <person name="Spormann A.M."/>
            <person name="Op den Camp H."/>
            <person name="Overmann J."/>
            <person name="Amann R."/>
            <person name="Jetten M.S.M."/>
            <person name="Mascher T."/>
            <person name="Medema M.H."/>
            <person name="Devos D.P."/>
            <person name="Kaster A.-K."/>
            <person name="Ovreas L."/>
            <person name="Rohde M."/>
            <person name="Galperin M.Y."/>
            <person name="Jogler C."/>
        </authorList>
    </citation>
    <scope>NUCLEOTIDE SEQUENCE [LARGE SCALE GENOMIC DNA]</scope>
    <source>
        <strain evidence="3 4">TBK1r</strain>
    </source>
</reference>
<feature type="coiled-coil region" evidence="1">
    <location>
        <begin position="156"/>
        <end position="187"/>
    </location>
</feature>
<evidence type="ECO:0000256" key="1">
    <source>
        <dbReference type="SAM" id="Coils"/>
    </source>
</evidence>
<evidence type="ECO:0000313" key="3">
    <source>
        <dbReference type="EMBL" id="QDV82798.1"/>
    </source>
</evidence>
<organism evidence="3 4">
    <name type="scientific">Stieleria magnilauensis</name>
    <dbReference type="NCBI Taxonomy" id="2527963"/>
    <lineage>
        <taxon>Bacteria</taxon>
        <taxon>Pseudomonadati</taxon>
        <taxon>Planctomycetota</taxon>
        <taxon>Planctomycetia</taxon>
        <taxon>Pirellulales</taxon>
        <taxon>Pirellulaceae</taxon>
        <taxon>Stieleria</taxon>
    </lineage>
</organism>
<dbReference type="RefSeq" id="WP_145208863.1">
    <property type="nucleotide sequence ID" value="NZ_CP036432.1"/>
</dbReference>
<accession>A0ABX5XLD5</accession>
<gene>
    <name evidence="3" type="ORF">TBK1r_17300</name>
</gene>